<protein>
    <submittedName>
        <fullName evidence="2">HDOD domain-containing protein</fullName>
    </submittedName>
</protein>
<dbReference type="EMBL" id="JAAIJR010000052">
    <property type="protein sequence ID" value="NEX21369.1"/>
    <property type="molecule type" value="Genomic_DNA"/>
</dbReference>
<dbReference type="Proteomes" id="UP000471640">
    <property type="component" value="Unassembled WGS sequence"/>
</dbReference>
<comment type="caution">
    <text evidence="2">The sequence shown here is derived from an EMBL/GenBank/DDBJ whole genome shotgun (WGS) entry which is preliminary data.</text>
</comment>
<reference evidence="3" key="1">
    <citation type="journal article" date="2020" name="Microbiol. Resour. Announc.">
        <title>Draft Genome Sequences of Thiorhodococcus mannitoliphagus and Thiorhodococcus minor, Purple Sulfur Photosynthetic Bacteria in the Gammaproteobacterial Family Chromatiaceae.</title>
        <authorList>
            <person name="Aviles F.A."/>
            <person name="Meyer T.E."/>
            <person name="Kyndt J.A."/>
        </authorList>
    </citation>
    <scope>NUCLEOTIDE SEQUENCE [LARGE SCALE GENOMIC DNA]</scope>
    <source>
        <strain evidence="3">DSM 18266</strain>
    </source>
</reference>
<dbReference type="SUPFAM" id="SSF109604">
    <property type="entry name" value="HD-domain/PDEase-like"/>
    <property type="match status" value="1"/>
</dbReference>
<dbReference type="RefSeq" id="WP_164654469.1">
    <property type="nucleotide sequence ID" value="NZ_JAAIJR010000052.1"/>
</dbReference>
<organism evidence="2 3">
    <name type="scientific">Thiorhodococcus mannitoliphagus</name>
    <dbReference type="NCBI Taxonomy" id="329406"/>
    <lineage>
        <taxon>Bacteria</taxon>
        <taxon>Pseudomonadati</taxon>
        <taxon>Pseudomonadota</taxon>
        <taxon>Gammaproteobacteria</taxon>
        <taxon>Chromatiales</taxon>
        <taxon>Chromatiaceae</taxon>
        <taxon>Thiorhodococcus</taxon>
    </lineage>
</organism>
<gene>
    <name evidence="2" type="ORF">G3480_13780</name>
</gene>
<dbReference type="AlphaFoldDB" id="A0A6P1DUC2"/>
<name>A0A6P1DUC2_9GAMM</name>
<keyword evidence="3" id="KW-1185">Reference proteome</keyword>
<sequence length="290" mass="31765">MTPEALVNQTDTLLSFPDVALRLNRLIDEPATRPSDLAEVIICDPGLSARLLRLVNSALYARPQPVATVSQAIGLIGYRALRELVIATCTVDMFKGLSRQQVDMERFWLHGIACAIAVRHLAGHCGPHDGERLFLAGLLHSLGKLIFFTQCADAYAEVLRLVEQDGLAVDKAEQRVFGFDYADLGAELLKHWDFPESIWSPVAHHLDPAKAAEHRIEAEILHAAARIAQIVQVAVLADSVVPTEDNCEALCKLAERLGMEPDALIDLPGAINLQILEVFEILVPGSTLVY</sequence>
<feature type="domain" description="HDOD" evidence="1">
    <location>
        <begin position="13"/>
        <end position="208"/>
    </location>
</feature>
<proteinExistence type="predicted"/>
<evidence type="ECO:0000259" key="1">
    <source>
        <dbReference type="PROSITE" id="PS51833"/>
    </source>
</evidence>
<dbReference type="PANTHER" id="PTHR33525">
    <property type="match status" value="1"/>
</dbReference>
<dbReference type="Gene3D" id="1.10.3210.10">
    <property type="entry name" value="Hypothetical protein af1432"/>
    <property type="match status" value="1"/>
</dbReference>
<dbReference type="PANTHER" id="PTHR33525:SF3">
    <property type="entry name" value="RIBONUCLEASE Y"/>
    <property type="match status" value="1"/>
</dbReference>
<accession>A0A6P1DUC2</accession>
<dbReference type="Pfam" id="PF08668">
    <property type="entry name" value="HDOD"/>
    <property type="match status" value="1"/>
</dbReference>
<dbReference type="InterPro" id="IPR013976">
    <property type="entry name" value="HDOD"/>
</dbReference>
<dbReference type="InterPro" id="IPR052340">
    <property type="entry name" value="RNase_Y/CdgJ"/>
</dbReference>
<reference evidence="2 3" key="2">
    <citation type="submission" date="2020-02" db="EMBL/GenBank/DDBJ databases">
        <title>Genome sequences of Thiorhodococcus mannitoliphagus and Thiorhodococcus minor, purple sulfur photosynthetic bacteria in the gammaproteobacterial family, Chromatiaceae.</title>
        <authorList>
            <person name="Aviles F.A."/>
            <person name="Meyer T.E."/>
            <person name="Kyndt J.A."/>
        </authorList>
    </citation>
    <scope>NUCLEOTIDE SEQUENCE [LARGE SCALE GENOMIC DNA]</scope>
    <source>
        <strain evidence="2 3">DSM 18266</strain>
    </source>
</reference>
<evidence type="ECO:0000313" key="2">
    <source>
        <dbReference type="EMBL" id="NEX21369.1"/>
    </source>
</evidence>
<evidence type="ECO:0000313" key="3">
    <source>
        <dbReference type="Proteomes" id="UP000471640"/>
    </source>
</evidence>
<dbReference type="PROSITE" id="PS51833">
    <property type="entry name" value="HDOD"/>
    <property type="match status" value="1"/>
</dbReference>